<proteinExistence type="predicted"/>
<reference evidence="5" key="1">
    <citation type="submission" date="2021-08" db="EMBL/GenBank/DDBJ databases">
        <title>Flavobacterium sp. strain CC-SYL302.</title>
        <authorList>
            <person name="Lin S.-Y."/>
            <person name="Lee T.-H."/>
            <person name="Young C.-C."/>
        </authorList>
    </citation>
    <scope>NUCLEOTIDE SEQUENCE</scope>
    <source>
        <strain evidence="5">CC-SYL302</strain>
    </source>
</reference>
<evidence type="ECO:0000313" key="6">
    <source>
        <dbReference type="Proteomes" id="UP001163328"/>
    </source>
</evidence>
<evidence type="ECO:0000256" key="1">
    <source>
        <dbReference type="ARBA" id="ARBA00004370"/>
    </source>
</evidence>
<protein>
    <submittedName>
        <fullName evidence="5">Outer membrane protein assembly factor</fullName>
    </submittedName>
</protein>
<keyword evidence="6" id="KW-1185">Reference proteome</keyword>
<dbReference type="RefSeq" id="WP_264432263.1">
    <property type="nucleotide sequence ID" value="NZ_CP081495.1"/>
</dbReference>
<evidence type="ECO:0000256" key="2">
    <source>
        <dbReference type="ARBA" id="ARBA00023136"/>
    </source>
</evidence>
<comment type="subcellular location">
    <subcellularLocation>
        <location evidence="1">Membrane</location>
    </subcellularLocation>
</comment>
<dbReference type="Proteomes" id="UP001163328">
    <property type="component" value="Chromosome"/>
</dbReference>
<dbReference type="EMBL" id="CP081495">
    <property type="protein sequence ID" value="UYW00485.1"/>
    <property type="molecule type" value="Genomic_DNA"/>
</dbReference>
<feature type="signal peptide" evidence="3">
    <location>
        <begin position="1"/>
        <end position="21"/>
    </location>
</feature>
<evidence type="ECO:0000313" key="5">
    <source>
        <dbReference type="EMBL" id="UYW00485.1"/>
    </source>
</evidence>
<organism evidence="5 6">
    <name type="scientific">Flavobacterium agricola</name>
    <dbReference type="NCBI Taxonomy" id="2870839"/>
    <lineage>
        <taxon>Bacteria</taxon>
        <taxon>Pseudomonadati</taxon>
        <taxon>Bacteroidota</taxon>
        <taxon>Flavobacteriia</taxon>
        <taxon>Flavobacteriales</taxon>
        <taxon>Flavobacteriaceae</taxon>
        <taxon>Flavobacterium</taxon>
    </lineage>
</organism>
<dbReference type="Gene3D" id="2.40.160.50">
    <property type="entry name" value="membrane protein fhac: a member of the omp85/tpsb transporter family"/>
    <property type="match status" value="1"/>
</dbReference>
<keyword evidence="3" id="KW-0732">Signal</keyword>
<feature type="domain" description="Bacterial surface antigen (D15)" evidence="4">
    <location>
        <begin position="124"/>
        <end position="385"/>
    </location>
</feature>
<feature type="chain" id="PRO_5046292410" evidence="3">
    <location>
        <begin position="22"/>
        <end position="385"/>
    </location>
</feature>
<sequence length="385" mass="43963">MKLKLKLLVLIQIFTAFTAFSQVNTEPENTVVDSVPKAGFFGRIVNYFEEAKKDKSEKKFDISFIGGPSYSVDTQFGIGMVASGLYRIDKEDLSLSPSNVAIYTNITTSGFFSIGVENTTIFPKDKYRIYYDMNFAFRPSEYFGIGYEAGLADVSSDYNDYRLGLDANFLKKFWSNVYAGAVVSAQNYRAKDFKNLAIAPDQNYNTTAVGGGYVFSYDSRDFIPNPYKGVYVSLQQTFYTKALGSSYNFNQIDFTARTYKQVWKGGILAFDLNGNFANGDVPWNMLPQLGGSRQMRGYFKGQYRDKKQVNTQIELRQKIYNRHGVVLWGGAGNVFHSFDTYQWKQTLPNYGIGYRWEFKNRVNIRFDYGIGKNQSGFYFNINESF</sequence>
<name>A0ABY6LVX8_9FLAO</name>
<dbReference type="Pfam" id="PF01103">
    <property type="entry name" value="Omp85"/>
    <property type="match status" value="1"/>
</dbReference>
<accession>A0ABY6LVX8</accession>
<gene>
    <name evidence="5" type="ORF">K5I29_07955</name>
</gene>
<dbReference type="InterPro" id="IPR000184">
    <property type="entry name" value="Bac_surfAg_D15"/>
</dbReference>
<keyword evidence="2" id="KW-0472">Membrane</keyword>
<evidence type="ECO:0000259" key="4">
    <source>
        <dbReference type="Pfam" id="PF01103"/>
    </source>
</evidence>
<evidence type="ECO:0000256" key="3">
    <source>
        <dbReference type="SAM" id="SignalP"/>
    </source>
</evidence>